<dbReference type="GO" id="GO:0015074">
    <property type="term" value="P:DNA integration"/>
    <property type="evidence" value="ECO:0007669"/>
    <property type="project" value="UniProtKB-KW"/>
</dbReference>
<dbReference type="InterPro" id="IPR044068">
    <property type="entry name" value="CB"/>
</dbReference>
<feature type="domain" description="Core-binding (CB)" evidence="7">
    <location>
        <begin position="28"/>
        <end position="110"/>
    </location>
</feature>
<comment type="similarity">
    <text evidence="1">Belongs to the 'phage' integrase family.</text>
</comment>
<dbReference type="InterPro" id="IPR004107">
    <property type="entry name" value="Integrase_SAM-like_N"/>
</dbReference>
<gene>
    <name evidence="8" type="ORF">HNR32_002015</name>
</gene>
<feature type="domain" description="Tyr recombinase" evidence="6">
    <location>
        <begin position="134"/>
        <end position="337"/>
    </location>
</feature>
<comment type="caution">
    <text evidence="8">The sequence shown here is derived from an EMBL/GenBank/DDBJ whole genome shotgun (WGS) entry which is preliminary data.</text>
</comment>
<name>A0A840UL20_9FIRM</name>
<dbReference type="PROSITE" id="PS51898">
    <property type="entry name" value="TYR_RECOMBINASE"/>
    <property type="match status" value="1"/>
</dbReference>
<sequence length="337" mass="39341">MPKKNISNHFAITLFPERDFIDTTSFVKTYKNFLVRIIAHGHPSEDTKTMYFSQIDNFLRWSQKNNKVEPLQCKKHHITTYRDYLYNKNLKEATISFKLTAIRKFYQAAQQLALISSNPADDIFALKTASDKPVTDKYLTEASLLELINMLIIKDSNGNYIEEMLRDRLIIAFMGLEGLRTVEIHGMNVEDIGWETKTIFIRGQKHSDFIYPHDEVLSLLQQYLQIKQGPIPRDKSGTPVFTIVSHNNQFSRISRQSIRKAINALLKKAHIRTDNKKNYSCHLLRHTCGSLIYNKTKDLQLVQETMRHRDLKSSSKYAKRQKVFLQHYAKSRPVKMD</sequence>
<dbReference type="AlphaFoldDB" id="A0A840UL20"/>
<evidence type="ECO:0000256" key="2">
    <source>
        <dbReference type="ARBA" id="ARBA00022908"/>
    </source>
</evidence>
<dbReference type="Proteomes" id="UP000559117">
    <property type="component" value="Unassembled WGS sequence"/>
</dbReference>
<dbReference type="GO" id="GO:0006310">
    <property type="term" value="P:DNA recombination"/>
    <property type="evidence" value="ECO:0007669"/>
    <property type="project" value="UniProtKB-KW"/>
</dbReference>
<keyword evidence="4" id="KW-0233">DNA recombination</keyword>
<dbReference type="PANTHER" id="PTHR30349">
    <property type="entry name" value="PHAGE INTEGRASE-RELATED"/>
    <property type="match status" value="1"/>
</dbReference>
<dbReference type="RefSeq" id="WP_183862182.1">
    <property type="nucleotide sequence ID" value="NZ_JACHFH010000026.1"/>
</dbReference>
<dbReference type="EMBL" id="JACHFH010000026">
    <property type="protein sequence ID" value="MBB5336860.1"/>
    <property type="molecule type" value="Genomic_DNA"/>
</dbReference>
<evidence type="ECO:0000313" key="9">
    <source>
        <dbReference type="Proteomes" id="UP000559117"/>
    </source>
</evidence>
<dbReference type="InterPro" id="IPR050090">
    <property type="entry name" value="Tyrosine_recombinase_XerCD"/>
</dbReference>
<evidence type="ECO:0000256" key="3">
    <source>
        <dbReference type="ARBA" id="ARBA00023125"/>
    </source>
</evidence>
<evidence type="ECO:0000313" key="8">
    <source>
        <dbReference type="EMBL" id="MBB5336860.1"/>
    </source>
</evidence>
<proteinExistence type="inferred from homology"/>
<dbReference type="PROSITE" id="PS51900">
    <property type="entry name" value="CB"/>
    <property type="match status" value="1"/>
</dbReference>
<evidence type="ECO:0000256" key="5">
    <source>
        <dbReference type="PROSITE-ProRule" id="PRU01248"/>
    </source>
</evidence>
<dbReference type="InterPro" id="IPR013762">
    <property type="entry name" value="Integrase-like_cat_sf"/>
</dbReference>
<dbReference type="Gene3D" id="1.10.443.10">
    <property type="entry name" value="Intergrase catalytic core"/>
    <property type="match status" value="1"/>
</dbReference>
<reference evidence="8 9" key="1">
    <citation type="submission" date="2020-08" db="EMBL/GenBank/DDBJ databases">
        <title>Genomic Encyclopedia of Type Strains, Phase IV (KMG-IV): sequencing the most valuable type-strain genomes for metagenomic binning, comparative biology and taxonomic classification.</title>
        <authorList>
            <person name="Goeker M."/>
        </authorList>
    </citation>
    <scope>NUCLEOTIDE SEQUENCE [LARGE SCALE GENOMIC DNA]</scope>
    <source>
        <strain evidence="8 9">DSM 24661</strain>
    </source>
</reference>
<keyword evidence="2" id="KW-0229">DNA integration</keyword>
<evidence type="ECO:0000256" key="4">
    <source>
        <dbReference type="ARBA" id="ARBA00023172"/>
    </source>
</evidence>
<dbReference type="InterPro" id="IPR011010">
    <property type="entry name" value="DNA_brk_join_enz"/>
</dbReference>
<organism evidence="8 9">
    <name type="scientific">Pectinatus brassicae</name>
    <dbReference type="NCBI Taxonomy" id="862415"/>
    <lineage>
        <taxon>Bacteria</taxon>
        <taxon>Bacillati</taxon>
        <taxon>Bacillota</taxon>
        <taxon>Negativicutes</taxon>
        <taxon>Selenomonadales</taxon>
        <taxon>Selenomonadaceae</taxon>
        <taxon>Pectinatus</taxon>
    </lineage>
</organism>
<dbReference type="InterPro" id="IPR002104">
    <property type="entry name" value="Integrase_catalytic"/>
</dbReference>
<evidence type="ECO:0000256" key="1">
    <source>
        <dbReference type="ARBA" id="ARBA00008857"/>
    </source>
</evidence>
<keyword evidence="9" id="KW-1185">Reference proteome</keyword>
<keyword evidence="3 5" id="KW-0238">DNA-binding</keyword>
<dbReference type="InterPro" id="IPR010998">
    <property type="entry name" value="Integrase_recombinase_N"/>
</dbReference>
<dbReference type="Pfam" id="PF00589">
    <property type="entry name" value="Phage_integrase"/>
    <property type="match status" value="1"/>
</dbReference>
<dbReference type="Pfam" id="PF02899">
    <property type="entry name" value="Phage_int_SAM_1"/>
    <property type="match status" value="1"/>
</dbReference>
<protein>
    <submittedName>
        <fullName evidence="8">Integrase/recombinase XerC</fullName>
    </submittedName>
</protein>
<dbReference type="GO" id="GO:0003677">
    <property type="term" value="F:DNA binding"/>
    <property type="evidence" value="ECO:0007669"/>
    <property type="project" value="UniProtKB-UniRule"/>
</dbReference>
<evidence type="ECO:0000259" key="7">
    <source>
        <dbReference type="PROSITE" id="PS51900"/>
    </source>
</evidence>
<dbReference type="PANTHER" id="PTHR30349:SF41">
    <property type="entry name" value="INTEGRASE_RECOMBINASE PROTEIN MJ0367-RELATED"/>
    <property type="match status" value="1"/>
</dbReference>
<evidence type="ECO:0000259" key="6">
    <source>
        <dbReference type="PROSITE" id="PS51898"/>
    </source>
</evidence>
<dbReference type="SUPFAM" id="SSF56349">
    <property type="entry name" value="DNA breaking-rejoining enzymes"/>
    <property type="match status" value="1"/>
</dbReference>
<dbReference type="Gene3D" id="1.10.150.130">
    <property type="match status" value="1"/>
</dbReference>
<accession>A0A840UL20</accession>